<dbReference type="AlphaFoldDB" id="A0A1E3QB13"/>
<evidence type="ECO:0000313" key="2">
    <source>
        <dbReference type="EMBL" id="ODQ74893.1"/>
    </source>
</evidence>
<gene>
    <name evidence="2" type="ORF">LIPSTDRAFT_69022</name>
</gene>
<organism evidence="2 3">
    <name type="scientific">Lipomyces starkeyi NRRL Y-11557</name>
    <dbReference type="NCBI Taxonomy" id="675824"/>
    <lineage>
        <taxon>Eukaryota</taxon>
        <taxon>Fungi</taxon>
        <taxon>Dikarya</taxon>
        <taxon>Ascomycota</taxon>
        <taxon>Saccharomycotina</taxon>
        <taxon>Lipomycetes</taxon>
        <taxon>Lipomycetales</taxon>
        <taxon>Lipomycetaceae</taxon>
        <taxon>Lipomyces</taxon>
    </lineage>
</organism>
<evidence type="ECO:0000256" key="1">
    <source>
        <dbReference type="SAM" id="MobiDB-lite"/>
    </source>
</evidence>
<name>A0A1E3QB13_LIPST</name>
<proteinExistence type="predicted"/>
<protein>
    <submittedName>
        <fullName evidence="2">Uncharacterized protein</fullName>
    </submittedName>
</protein>
<feature type="compositionally biased region" description="Polar residues" evidence="1">
    <location>
        <begin position="33"/>
        <end position="50"/>
    </location>
</feature>
<feature type="region of interest" description="Disordered" evidence="1">
    <location>
        <begin position="103"/>
        <end position="124"/>
    </location>
</feature>
<reference evidence="2 3" key="1">
    <citation type="journal article" date="2016" name="Proc. Natl. Acad. Sci. U.S.A.">
        <title>Comparative genomics of biotechnologically important yeasts.</title>
        <authorList>
            <person name="Riley R."/>
            <person name="Haridas S."/>
            <person name="Wolfe K.H."/>
            <person name="Lopes M.R."/>
            <person name="Hittinger C.T."/>
            <person name="Goeker M."/>
            <person name="Salamov A.A."/>
            <person name="Wisecaver J.H."/>
            <person name="Long T.M."/>
            <person name="Calvey C.H."/>
            <person name="Aerts A.L."/>
            <person name="Barry K.W."/>
            <person name="Choi C."/>
            <person name="Clum A."/>
            <person name="Coughlan A.Y."/>
            <person name="Deshpande S."/>
            <person name="Douglass A.P."/>
            <person name="Hanson S.J."/>
            <person name="Klenk H.-P."/>
            <person name="LaButti K.M."/>
            <person name="Lapidus A."/>
            <person name="Lindquist E.A."/>
            <person name="Lipzen A.M."/>
            <person name="Meier-Kolthoff J.P."/>
            <person name="Ohm R.A."/>
            <person name="Otillar R.P."/>
            <person name="Pangilinan J.L."/>
            <person name="Peng Y."/>
            <person name="Rokas A."/>
            <person name="Rosa C.A."/>
            <person name="Scheuner C."/>
            <person name="Sibirny A.A."/>
            <person name="Slot J.C."/>
            <person name="Stielow J.B."/>
            <person name="Sun H."/>
            <person name="Kurtzman C.P."/>
            <person name="Blackwell M."/>
            <person name="Grigoriev I.V."/>
            <person name="Jeffries T.W."/>
        </authorList>
    </citation>
    <scope>NUCLEOTIDE SEQUENCE [LARGE SCALE GENOMIC DNA]</scope>
    <source>
        <strain evidence="2 3">NRRL Y-11557</strain>
    </source>
</reference>
<sequence>MQKFVEQPSLLSSDPATPDVPNQPWDLVDSSPMLDSQQPKPVRLLSSSAQEESRPLFPISPSTDSDDVCLIIRDRLQEALGSALFKPPAQDDDLSVNDDAQAVSDEFSTTSPSSQPDPRQETAFHTQRFLQWESSSTRPPLFGPESGIEVSSTSLSEVLLSTPVRSGTEWENLRLAVAEPIDEQVTPEFQTAIVQTPSGPVECTAAIEVNAKPKQRDSDKDIAAAKMRMAEIFNCAKLSFSHVNSKAEPTNLRTVTPIGAVTSSIKYLVANTKDAVKARHNWVCLDALTSRKIEITEIFRISQFLLLAHVPCQRGPQLGRLSRESLNLENWFEVQ</sequence>
<feature type="compositionally biased region" description="Polar residues" evidence="1">
    <location>
        <begin position="106"/>
        <end position="124"/>
    </location>
</feature>
<feature type="region of interest" description="Disordered" evidence="1">
    <location>
        <begin position="1"/>
        <end position="61"/>
    </location>
</feature>
<dbReference type="EMBL" id="KV454291">
    <property type="protein sequence ID" value="ODQ74893.1"/>
    <property type="molecule type" value="Genomic_DNA"/>
</dbReference>
<evidence type="ECO:0000313" key="3">
    <source>
        <dbReference type="Proteomes" id="UP000094385"/>
    </source>
</evidence>
<dbReference type="Proteomes" id="UP000094385">
    <property type="component" value="Unassembled WGS sequence"/>
</dbReference>
<accession>A0A1E3QB13</accession>
<keyword evidence="3" id="KW-1185">Reference proteome</keyword>